<dbReference type="RefSeq" id="WP_134362061.1">
    <property type="nucleotide sequence ID" value="NZ_SOGJ01000007.1"/>
</dbReference>
<gene>
    <name evidence="1" type="ORF">E3O65_01875</name>
</gene>
<organism evidence="1 2">
    <name type="scientific">Cryobacterium breve</name>
    <dbReference type="NCBI Taxonomy" id="1259258"/>
    <lineage>
        <taxon>Bacteria</taxon>
        <taxon>Bacillati</taxon>
        <taxon>Actinomycetota</taxon>
        <taxon>Actinomycetes</taxon>
        <taxon>Micrococcales</taxon>
        <taxon>Microbacteriaceae</taxon>
        <taxon>Cryobacterium</taxon>
    </lineage>
</organism>
<keyword evidence="2" id="KW-1185">Reference proteome</keyword>
<accession>A0ABY2JAY2</accession>
<sequence>MTTEREPTFPEEIGRMKVQRVSVGEIQIGAVATDSGRVMAFRLRDNGGFGPSEDDINCIICGIVERERCEDRNPNDRAGYDACVAKISCPTCKKAGSWQLIAI</sequence>
<reference evidence="1 2" key="1">
    <citation type="submission" date="2019-03" db="EMBL/GenBank/DDBJ databases">
        <title>Genomics of glacier-inhabiting Cryobacterium strains.</title>
        <authorList>
            <person name="Liu Q."/>
            <person name="Xin Y.-H."/>
        </authorList>
    </citation>
    <scope>NUCLEOTIDE SEQUENCE [LARGE SCALE GENOMIC DNA]</scope>
    <source>
        <strain evidence="1 2">TMT4-23</strain>
    </source>
</reference>
<dbReference type="Proteomes" id="UP000298355">
    <property type="component" value="Unassembled WGS sequence"/>
</dbReference>
<evidence type="ECO:0000313" key="2">
    <source>
        <dbReference type="Proteomes" id="UP000298355"/>
    </source>
</evidence>
<proteinExistence type="predicted"/>
<comment type="caution">
    <text evidence="1">The sequence shown here is derived from an EMBL/GenBank/DDBJ whole genome shotgun (WGS) entry which is preliminary data.</text>
</comment>
<dbReference type="EMBL" id="SOGJ01000007">
    <property type="protein sequence ID" value="TFD01067.1"/>
    <property type="molecule type" value="Genomic_DNA"/>
</dbReference>
<protein>
    <submittedName>
        <fullName evidence="1">Uncharacterized protein</fullName>
    </submittedName>
</protein>
<name>A0ABY2JAY2_9MICO</name>
<evidence type="ECO:0000313" key="1">
    <source>
        <dbReference type="EMBL" id="TFD01067.1"/>
    </source>
</evidence>